<protein>
    <submittedName>
        <fullName evidence="1">Uncharacterized protein</fullName>
    </submittedName>
</protein>
<evidence type="ECO:0000313" key="2">
    <source>
        <dbReference type="Proteomes" id="UP000531594"/>
    </source>
</evidence>
<accession>A0A7X0LVK6</accession>
<dbReference type="AlphaFoldDB" id="A0A7X0LVK6"/>
<evidence type="ECO:0000313" key="1">
    <source>
        <dbReference type="EMBL" id="MBB6445630.1"/>
    </source>
</evidence>
<dbReference type="EMBL" id="JACHGK010000007">
    <property type="protein sequence ID" value="MBB6445630.1"/>
    <property type="molecule type" value="Genomic_DNA"/>
</dbReference>
<reference evidence="1 2" key="1">
    <citation type="submission" date="2020-08" db="EMBL/GenBank/DDBJ databases">
        <title>Genomic Encyclopedia of Type Strains, Phase IV (KMG-IV): sequencing the most valuable type-strain genomes for metagenomic binning, comparative biology and taxonomic classification.</title>
        <authorList>
            <person name="Goeker M."/>
        </authorList>
    </citation>
    <scope>NUCLEOTIDE SEQUENCE [LARGE SCALE GENOMIC DNA]</scope>
    <source>
        <strain evidence="1 2">DSM 5391</strain>
    </source>
</reference>
<gene>
    <name evidence="1" type="ORF">HNR53_002255</name>
</gene>
<proteinExistence type="predicted"/>
<name>A0A7X0LVK6_9BACI</name>
<organism evidence="1 2">
    <name type="scientific">Bacillus benzoevorans</name>
    <dbReference type="NCBI Taxonomy" id="1456"/>
    <lineage>
        <taxon>Bacteria</taxon>
        <taxon>Bacillati</taxon>
        <taxon>Bacillota</taxon>
        <taxon>Bacilli</taxon>
        <taxon>Bacillales</taxon>
        <taxon>Bacillaceae</taxon>
        <taxon>Bacillus</taxon>
    </lineage>
</organism>
<sequence>MKCHFKTFNGGSVSPTDIKLTIYDKDKTQIEQIPLDDTNKENIGVYFYDYSPASELNEFIFEFAGMYNNKPILVRDSVQVKFN</sequence>
<dbReference type="Proteomes" id="UP000531594">
    <property type="component" value="Unassembled WGS sequence"/>
</dbReference>
<comment type="caution">
    <text evidence="1">The sequence shown here is derived from an EMBL/GenBank/DDBJ whole genome shotgun (WGS) entry which is preliminary data.</text>
</comment>
<keyword evidence="2" id="KW-1185">Reference proteome</keyword>